<sequence>AFRDQSYPQQKFHCFKSSSSGSLPYGNLFTKLLFLFWGSSLGQKPPSKDLDGVLRFGRKLAMLWRFVEINHFDEHNTRRACAANAPFVFAARIYVLLHKAYWKPL</sequence>
<feature type="non-terminal residue" evidence="1">
    <location>
        <position position="105"/>
    </location>
</feature>
<protein>
    <submittedName>
        <fullName evidence="1">Uncharacterized protein</fullName>
    </submittedName>
</protein>
<evidence type="ECO:0000313" key="1">
    <source>
        <dbReference type="EMBL" id="KAJ9582539.1"/>
    </source>
</evidence>
<keyword evidence="2" id="KW-1185">Reference proteome</keyword>
<feature type="non-terminal residue" evidence="1">
    <location>
        <position position="1"/>
    </location>
</feature>
<dbReference type="AlphaFoldDB" id="A0AAD8EAD0"/>
<evidence type="ECO:0000313" key="2">
    <source>
        <dbReference type="Proteomes" id="UP001233999"/>
    </source>
</evidence>
<name>A0AAD8EAD0_DIPPU</name>
<comment type="caution">
    <text evidence="1">The sequence shown here is derived from an EMBL/GenBank/DDBJ whole genome shotgun (WGS) entry which is preliminary data.</text>
</comment>
<dbReference type="EMBL" id="JASPKZ010007795">
    <property type="protein sequence ID" value="KAJ9582539.1"/>
    <property type="molecule type" value="Genomic_DNA"/>
</dbReference>
<organism evidence="1 2">
    <name type="scientific">Diploptera punctata</name>
    <name type="common">Pacific beetle cockroach</name>
    <dbReference type="NCBI Taxonomy" id="6984"/>
    <lineage>
        <taxon>Eukaryota</taxon>
        <taxon>Metazoa</taxon>
        <taxon>Ecdysozoa</taxon>
        <taxon>Arthropoda</taxon>
        <taxon>Hexapoda</taxon>
        <taxon>Insecta</taxon>
        <taxon>Pterygota</taxon>
        <taxon>Neoptera</taxon>
        <taxon>Polyneoptera</taxon>
        <taxon>Dictyoptera</taxon>
        <taxon>Blattodea</taxon>
        <taxon>Blaberoidea</taxon>
        <taxon>Blaberidae</taxon>
        <taxon>Diplopterinae</taxon>
        <taxon>Diploptera</taxon>
    </lineage>
</organism>
<reference evidence="1" key="2">
    <citation type="submission" date="2023-05" db="EMBL/GenBank/DDBJ databases">
        <authorList>
            <person name="Fouks B."/>
        </authorList>
    </citation>
    <scope>NUCLEOTIDE SEQUENCE</scope>
    <source>
        <strain evidence="1">Stay&amp;Tobe</strain>
        <tissue evidence="1">Testes</tissue>
    </source>
</reference>
<proteinExistence type="predicted"/>
<reference evidence="1" key="1">
    <citation type="journal article" date="2023" name="IScience">
        <title>Live-bearing cockroach genome reveals convergent evolutionary mechanisms linked to viviparity in insects and beyond.</title>
        <authorList>
            <person name="Fouks B."/>
            <person name="Harrison M.C."/>
            <person name="Mikhailova A.A."/>
            <person name="Marchal E."/>
            <person name="English S."/>
            <person name="Carruthers M."/>
            <person name="Jennings E.C."/>
            <person name="Chiamaka E.L."/>
            <person name="Frigard R.A."/>
            <person name="Pippel M."/>
            <person name="Attardo G.M."/>
            <person name="Benoit J.B."/>
            <person name="Bornberg-Bauer E."/>
            <person name="Tobe S.S."/>
        </authorList>
    </citation>
    <scope>NUCLEOTIDE SEQUENCE</scope>
    <source>
        <strain evidence="1">Stay&amp;Tobe</strain>
    </source>
</reference>
<accession>A0AAD8EAD0</accession>
<gene>
    <name evidence="1" type="ORF">L9F63_003097</name>
</gene>
<dbReference type="Proteomes" id="UP001233999">
    <property type="component" value="Unassembled WGS sequence"/>
</dbReference>